<reference evidence="2" key="1">
    <citation type="submission" date="2021-02" db="EMBL/GenBank/DDBJ databases">
        <authorList>
            <person name="Dougan E. K."/>
            <person name="Rhodes N."/>
            <person name="Thang M."/>
            <person name="Chan C."/>
        </authorList>
    </citation>
    <scope>NUCLEOTIDE SEQUENCE</scope>
</reference>
<feature type="compositionally biased region" description="Basic and acidic residues" evidence="1">
    <location>
        <begin position="11"/>
        <end position="30"/>
    </location>
</feature>
<protein>
    <submittedName>
        <fullName evidence="2">Uncharacterized protein</fullName>
    </submittedName>
</protein>
<gene>
    <name evidence="2" type="ORF">SNEC2469_LOCUS34072</name>
</gene>
<sequence>MARLEIGSKGQHPDIVVKDAEDGEAADTRKGPSVTEKPHFQMSASAEVFHPTQRSIEEKIRSAFEVSLVRRGNQESGGVAEPRGYDPWAAWASGCGQSTFDYTQAYAYSQCYDPSSNNQMAYLQGPHWQQPQLQYCWAMTEGVKALHGADCYNGDSYYCANYCGYGQDQVPIQRASYTEGF</sequence>
<dbReference type="EMBL" id="CAJNJA010092586">
    <property type="protein sequence ID" value="CAE7940899.1"/>
    <property type="molecule type" value="Genomic_DNA"/>
</dbReference>
<evidence type="ECO:0000313" key="3">
    <source>
        <dbReference type="Proteomes" id="UP000601435"/>
    </source>
</evidence>
<dbReference type="AlphaFoldDB" id="A0A813CAU0"/>
<comment type="caution">
    <text evidence="2">The sequence shown here is derived from an EMBL/GenBank/DDBJ whole genome shotgun (WGS) entry which is preliminary data.</text>
</comment>
<evidence type="ECO:0000256" key="1">
    <source>
        <dbReference type="SAM" id="MobiDB-lite"/>
    </source>
</evidence>
<feature type="region of interest" description="Disordered" evidence="1">
    <location>
        <begin position="1"/>
        <end position="37"/>
    </location>
</feature>
<accession>A0A813CAU0</accession>
<evidence type="ECO:0000313" key="2">
    <source>
        <dbReference type="EMBL" id="CAE7940899.1"/>
    </source>
</evidence>
<name>A0A813CAU0_9DINO</name>
<dbReference type="Proteomes" id="UP000601435">
    <property type="component" value="Unassembled WGS sequence"/>
</dbReference>
<proteinExistence type="predicted"/>
<organism evidence="2 3">
    <name type="scientific">Symbiodinium necroappetens</name>
    <dbReference type="NCBI Taxonomy" id="1628268"/>
    <lineage>
        <taxon>Eukaryota</taxon>
        <taxon>Sar</taxon>
        <taxon>Alveolata</taxon>
        <taxon>Dinophyceae</taxon>
        <taxon>Suessiales</taxon>
        <taxon>Symbiodiniaceae</taxon>
        <taxon>Symbiodinium</taxon>
    </lineage>
</organism>
<keyword evidence="3" id="KW-1185">Reference proteome</keyword>